<name>A0A939DBH0_CLOAM</name>
<keyword evidence="2" id="KW-1185">Reference proteome</keyword>
<gene>
    <name evidence="1" type="ORF">JYB65_12785</name>
</gene>
<dbReference type="EMBL" id="JAFJZZ010000007">
    <property type="protein sequence ID" value="MBN7774233.1"/>
    <property type="molecule type" value="Genomic_DNA"/>
</dbReference>
<evidence type="ECO:0000313" key="2">
    <source>
        <dbReference type="Proteomes" id="UP000664545"/>
    </source>
</evidence>
<dbReference type="PANTHER" id="PTHR30087:SF1">
    <property type="entry name" value="HYPOTHETICAL CYTOSOLIC PROTEIN"/>
    <property type="match status" value="1"/>
</dbReference>
<dbReference type="AlphaFoldDB" id="A0A939DBH0"/>
<dbReference type="Pfam" id="PF04463">
    <property type="entry name" value="2-thiour_desulf"/>
    <property type="match status" value="1"/>
</dbReference>
<dbReference type="InterPro" id="IPR007553">
    <property type="entry name" value="2-thiour_desulf"/>
</dbReference>
<comment type="caution">
    <text evidence="1">The sequence shown here is derived from an EMBL/GenBank/DDBJ whole genome shotgun (WGS) entry which is preliminary data.</text>
</comment>
<protein>
    <submittedName>
        <fullName evidence="1">DUF523 domain-containing protein</fullName>
    </submittedName>
</protein>
<proteinExistence type="predicted"/>
<accession>A0A939DBH0</accession>
<dbReference type="Proteomes" id="UP000664545">
    <property type="component" value="Unassembled WGS sequence"/>
</dbReference>
<dbReference type="PANTHER" id="PTHR30087">
    <property type="entry name" value="INNER MEMBRANE PROTEIN"/>
    <property type="match status" value="1"/>
</dbReference>
<sequence>MVIISACFLGDNCKYDGGNNYTEWIADFTKTHSCFPVCPEMAGGLSAPRPPAEIIDGRAVNRDGIDVTEAFEQGAALVWEAARKKASELGEEIEGAILKAKSPSCGSKVIYDGTFSHKTVQGDGIFVQLLKKNGINVISENDHKEDLL</sequence>
<organism evidence="1 2">
    <name type="scientific">Clostridium aminobutyricum</name>
    <dbReference type="NCBI Taxonomy" id="33953"/>
    <lineage>
        <taxon>Bacteria</taxon>
        <taxon>Bacillati</taxon>
        <taxon>Bacillota</taxon>
        <taxon>Clostridia</taxon>
        <taxon>Eubacteriales</taxon>
        <taxon>Clostridiaceae</taxon>
        <taxon>Clostridium</taxon>
    </lineage>
</organism>
<evidence type="ECO:0000313" key="1">
    <source>
        <dbReference type="EMBL" id="MBN7774233.1"/>
    </source>
</evidence>
<reference evidence="1" key="1">
    <citation type="submission" date="2021-02" db="EMBL/GenBank/DDBJ databases">
        <title>Abyssanaerobacter marinus gen.nov., sp., nov, anaerobic bacterium isolated from the Onnuri vent field of Indian Ocean and suggestion of Mogibacteriaceae fam. nov., and proposal of reclassification of ambiguous this family's genus member.</title>
        <authorList>
            <person name="Kim Y.J."/>
            <person name="Yang J.-A."/>
        </authorList>
    </citation>
    <scope>NUCLEOTIDE SEQUENCE</scope>
    <source>
        <strain evidence="1">DSM 2634</strain>
    </source>
</reference>
<dbReference type="RefSeq" id="WP_206583071.1">
    <property type="nucleotide sequence ID" value="NZ_JAFJZZ010000007.1"/>
</dbReference>